<dbReference type="GO" id="GO:0004190">
    <property type="term" value="F:aspartic-type endopeptidase activity"/>
    <property type="evidence" value="ECO:0007669"/>
    <property type="project" value="UniProtKB-KW"/>
</dbReference>
<protein>
    <submittedName>
        <fullName evidence="8">Acid protease</fullName>
    </submittedName>
</protein>
<evidence type="ECO:0000256" key="6">
    <source>
        <dbReference type="SAM" id="SignalP"/>
    </source>
</evidence>
<evidence type="ECO:0000259" key="7">
    <source>
        <dbReference type="PROSITE" id="PS51767"/>
    </source>
</evidence>
<feature type="chain" id="PRO_5008291729" evidence="6">
    <location>
        <begin position="17"/>
        <end position="377"/>
    </location>
</feature>
<evidence type="ECO:0000256" key="1">
    <source>
        <dbReference type="ARBA" id="ARBA00007447"/>
    </source>
</evidence>
<dbReference type="InterPro" id="IPR033121">
    <property type="entry name" value="PEPTIDASE_A1"/>
</dbReference>
<evidence type="ECO:0000256" key="3">
    <source>
        <dbReference type="ARBA" id="ARBA00022750"/>
    </source>
</evidence>
<dbReference type="AlphaFoldDB" id="A0A1A0HBE6"/>
<dbReference type="RefSeq" id="XP_018711820.1">
    <property type="nucleotide sequence ID" value="XM_018854113.1"/>
</dbReference>
<evidence type="ECO:0000256" key="5">
    <source>
        <dbReference type="RuleBase" id="RU000454"/>
    </source>
</evidence>
<reference evidence="8 9" key="1">
    <citation type="submission" date="2016-05" db="EMBL/GenBank/DDBJ databases">
        <title>Comparative genomics of biotechnologically important yeasts.</title>
        <authorList>
            <consortium name="DOE Joint Genome Institute"/>
            <person name="Riley R."/>
            <person name="Haridas S."/>
            <person name="Wolfe K.H."/>
            <person name="Lopes M.R."/>
            <person name="Hittinger C.T."/>
            <person name="Goker M."/>
            <person name="Salamov A."/>
            <person name="Wisecaver J."/>
            <person name="Long T.M."/>
            <person name="Aerts A.L."/>
            <person name="Barry K."/>
            <person name="Choi C."/>
            <person name="Clum A."/>
            <person name="Coughlan A.Y."/>
            <person name="Deshpande S."/>
            <person name="Douglass A.P."/>
            <person name="Hanson S.J."/>
            <person name="Klenk H.-P."/>
            <person name="LaButti K."/>
            <person name="Lapidus A."/>
            <person name="Lindquist E."/>
            <person name="Lipzen A."/>
            <person name="Meier-kolthoff J.P."/>
            <person name="Ohm R.A."/>
            <person name="Otillar R.P."/>
            <person name="Pangilinan J."/>
            <person name="Peng Y."/>
            <person name="Rokas A."/>
            <person name="Rosa C.A."/>
            <person name="Scheuner C."/>
            <person name="Sibirny A.A."/>
            <person name="Slot J.C."/>
            <person name="Stielow J.B."/>
            <person name="Sun H."/>
            <person name="Kurtzman C.P."/>
            <person name="Blackwell M."/>
            <person name="Grigoriev I.V."/>
            <person name="Jeffries T.W."/>
        </authorList>
    </citation>
    <scope>NUCLEOTIDE SEQUENCE [LARGE SCALE GENOMIC DNA]</scope>
    <source>
        <strain evidence="8 9">NRRL YB-4993</strain>
    </source>
</reference>
<keyword evidence="5 8" id="KW-0645">Protease</keyword>
<organism evidence="8 9">
    <name type="scientific">Metschnikowia bicuspidata var. bicuspidata NRRL YB-4993</name>
    <dbReference type="NCBI Taxonomy" id="869754"/>
    <lineage>
        <taxon>Eukaryota</taxon>
        <taxon>Fungi</taxon>
        <taxon>Dikarya</taxon>
        <taxon>Ascomycota</taxon>
        <taxon>Saccharomycotina</taxon>
        <taxon>Pichiomycetes</taxon>
        <taxon>Metschnikowiaceae</taxon>
        <taxon>Metschnikowia</taxon>
    </lineage>
</organism>
<dbReference type="GeneID" id="30027089"/>
<dbReference type="InterPro" id="IPR021109">
    <property type="entry name" value="Peptidase_aspartic_dom_sf"/>
</dbReference>
<evidence type="ECO:0000313" key="9">
    <source>
        <dbReference type="Proteomes" id="UP000092555"/>
    </source>
</evidence>
<accession>A0A1A0HBE6</accession>
<dbReference type="InterPro" id="IPR001969">
    <property type="entry name" value="Aspartic_peptidase_AS"/>
</dbReference>
<dbReference type="GO" id="GO:0005576">
    <property type="term" value="C:extracellular region"/>
    <property type="evidence" value="ECO:0007669"/>
    <property type="project" value="UniProtKB-ARBA"/>
</dbReference>
<dbReference type="OrthoDB" id="771136at2759"/>
<evidence type="ECO:0000256" key="2">
    <source>
        <dbReference type="ARBA" id="ARBA00022729"/>
    </source>
</evidence>
<dbReference type="PROSITE" id="PS00141">
    <property type="entry name" value="ASP_PROTEASE"/>
    <property type="match status" value="1"/>
</dbReference>
<feature type="domain" description="Peptidase A1" evidence="7">
    <location>
        <begin position="75"/>
        <end position="364"/>
    </location>
</feature>
<dbReference type="PANTHER" id="PTHR47966">
    <property type="entry name" value="BETA-SITE APP-CLEAVING ENZYME, ISOFORM A-RELATED"/>
    <property type="match status" value="1"/>
</dbReference>
<keyword evidence="2 6" id="KW-0732">Signal</keyword>
<dbReference type="GO" id="GO:0006508">
    <property type="term" value="P:proteolysis"/>
    <property type="evidence" value="ECO:0007669"/>
    <property type="project" value="UniProtKB-KW"/>
</dbReference>
<evidence type="ECO:0000313" key="8">
    <source>
        <dbReference type="EMBL" id="OBA21310.1"/>
    </source>
</evidence>
<name>A0A1A0HBE6_9ASCO</name>
<comment type="caution">
    <text evidence="8">The sequence shown here is derived from an EMBL/GenBank/DDBJ whole genome shotgun (WGS) entry which is preliminary data.</text>
</comment>
<keyword evidence="5" id="KW-0378">Hydrolase</keyword>
<keyword evidence="9" id="KW-1185">Reference proteome</keyword>
<dbReference type="Gene3D" id="2.40.70.10">
    <property type="entry name" value="Acid Proteases"/>
    <property type="match status" value="2"/>
</dbReference>
<dbReference type="PANTHER" id="PTHR47966:SF65">
    <property type="entry name" value="ASPARTIC-TYPE ENDOPEPTIDASE"/>
    <property type="match status" value="1"/>
</dbReference>
<comment type="similarity">
    <text evidence="1 5">Belongs to the peptidase A1 family.</text>
</comment>
<dbReference type="Pfam" id="PF00026">
    <property type="entry name" value="Asp"/>
    <property type="match status" value="1"/>
</dbReference>
<keyword evidence="3 5" id="KW-0064">Aspartyl protease</keyword>
<proteinExistence type="inferred from homology"/>
<dbReference type="EMBL" id="LXTC01000003">
    <property type="protein sequence ID" value="OBA21310.1"/>
    <property type="molecule type" value="Genomic_DNA"/>
</dbReference>
<dbReference type="SUPFAM" id="SSF50630">
    <property type="entry name" value="Acid proteases"/>
    <property type="match status" value="1"/>
</dbReference>
<evidence type="ECO:0000256" key="4">
    <source>
        <dbReference type="ARBA" id="ARBA00023157"/>
    </source>
</evidence>
<dbReference type="STRING" id="869754.A0A1A0HBE6"/>
<keyword evidence="4" id="KW-1015">Disulfide bond</keyword>
<feature type="signal peptide" evidence="6">
    <location>
        <begin position="1"/>
        <end position="16"/>
    </location>
</feature>
<dbReference type="PROSITE" id="PS51767">
    <property type="entry name" value="PEPTIDASE_A1"/>
    <property type="match status" value="1"/>
</dbReference>
<dbReference type="PRINTS" id="PR00792">
    <property type="entry name" value="PEPSIN"/>
</dbReference>
<dbReference type="Proteomes" id="UP000092555">
    <property type="component" value="Unassembled WGS sequence"/>
</dbReference>
<dbReference type="InterPro" id="IPR001461">
    <property type="entry name" value="Aspartic_peptidase_A1"/>
</dbReference>
<sequence length="377" mass="41468">MTRLLSLLCLSASVFGYSISEIEKPEAPAPLKFDFSIEKKIGDLSARDFWTQNGKRKNKRDEVAVLIHNVQDIYYMLNVYLGSNKQSNYVVIDTGSSDLWVPSSGYDAKTSTTSEDTDIPFGIMYIDGSVAQGEYYKDSFLFGTSESILDSFQFALSNASGPGILGIGNKAQEVATLKYDNFPWALQNAGITPKASYSLYLNPNSDSGVVIFGGIDTEKYDGCLSKYPVYDSGNDLSINVESVYMGEKEIEINSPYSIDSGTSLGLVGQELMDELDIIFDATVVEMDGTSYRVISCTQPDDQYVVFNFGANEILISYADLVLKNDDDSCILGLAYFEGYQVLGDVFMKHAYVYFDLTDQTIALAQAVSSEKSNIITA</sequence>
<gene>
    <name evidence="8" type="ORF">METBIDRAFT_11848</name>
</gene>